<reference evidence="4" key="4">
    <citation type="submission" date="2025-05" db="UniProtKB">
        <authorList>
            <consortium name="EnsemblFungi"/>
        </authorList>
    </citation>
    <scope>IDENTIFICATION</scope>
    <source>
        <strain evidence="4">isolate 1-1 / race 1 (BBBD)</strain>
    </source>
</reference>
<feature type="compositionally biased region" description="Low complexity" evidence="1">
    <location>
        <begin position="10"/>
        <end position="22"/>
    </location>
</feature>
<dbReference type="STRING" id="630390.A0A180G8D7"/>
<dbReference type="InterPro" id="IPR029466">
    <property type="entry name" value="NAM-associated_C"/>
</dbReference>
<dbReference type="EMBL" id="ADAS02000205">
    <property type="protein sequence ID" value="OAV88153.1"/>
    <property type="molecule type" value="Genomic_DNA"/>
</dbReference>
<protein>
    <submittedName>
        <fullName evidence="4">NAM-associated domain-containing protein</fullName>
    </submittedName>
</protein>
<dbReference type="VEuPathDB" id="FungiDB:PTTG_29129"/>
<keyword evidence="5" id="KW-1185">Reference proteome</keyword>
<sequence>MATTQLSELTPASPTTQSQPPTQTDPPPKRRGPNLPPRKMSNSQRAGPSYPKMESQDFNQFTPGPQRDTDGLSTSSPDDWMLNARGMYHEQVKKHFTADQAWNLLKNIPKFKDLVGKAKNGRPSSNMSQAQQPRSAQSISPPPETPLEGQSAKSKDWERPPGIHRAKRKVSDNDYKRKKMKLLKASEKHSSKRTAEAKRANQEAKRANDIQAEWVAVDREKNEMNLMFQNVDNCPDDFAQTYLIAKKKDILDCLINPSSAPPNNTSNNPSSAPPTSEKDQSSRPPTSEKERDNESESESEEDESEKSDGDCDLDPTQTQTFHGAHEEPEFPLHPDLALL</sequence>
<name>A0A180G8D7_PUCT1</name>
<dbReference type="Pfam" id="PF14303">
    <property type="entry name" value="NAM-associated"/>
    <property type="match status" value="1"/>
</dbReference>
<feature type="compositionally biased region" description="Basic and acidic residues" evidence="1">
    <location>
        <begin position="276"/>
        <end position="294"/>
    </location>
</feature>
<feature type="compositionally biased region" description="Basic and acidic residues" evidence="1">
    <location>
        <begin position="323"/>
        <end position="332"/>
    </location>
</feature>
<evidence type="ECO:0000256" key="1">
    <source>
        <dbReference type="SAM" id="MobiDB-lite"/>
    </source>
</evidence>
<reference evidence="3" key="1">
    <citation type="submission" date="2009-11" db="EMBL/GenBank/DDBJ databases">
        <authorList>
            <consortium name="The Broad Institute Genome Sequencing Platform"/>
            <person name="Ward D."/>
            <person name="Feldgarden M."/>
            <person name="Earl A."/>
            <person name="Young S.K."/>
            <person name="Zeng Q."/>
            <person name="Koehrsen M."/>
            <person name="Alvarado L."/>
            <person name="Berlin A."/>
            <person name="Bochicchio J."/>
            <person name="Borenstein D."/>
            <person name="Chapman S.B."/>
            <person name="Chen Z."/>
            <person name="Engels R."/>
            <person name="Freedman E."/>
            <person name="Gellesch M."/>
            <person name="Goldberg J."/>
            <person name="Griggs A."/>
            <person name="Gujja S."/>
            <person name="Heilman E."/>
            <person name="Heiman D."/>
            <person name="Hepburn T."/>
            <person name="Howarth C."/>
            <person name="Jen D."/>
            <person name="Larson L."/>
            <person name="Lewis B."/>
            <person name="Mehta T."/>
            <person name="Park D."/>
            <person name="Pearson M."/>
            <person name="Roberts A."/>
            <person name="Saif S."/>
            <person name="Shea T."/>
            <person name="Shenoy N."/>
            <person name="Sisk P."/>
            <person name="Stolte C."/>
            <person name="Sykes S."/>
            <person name="Thomson T."/>
            <person name="Walk T."/>
            <person name="White J."/>
            <person name="Yandava C."/>
            <person name="Izard J."/>
            <person name="Baranova O.V."/>
            <person name="Blanton J.M."/>
            <person name="Tanner A.C."/>
            <person name="Dewhirst F.E."/>
            <person name="Haas B."/>
            <person name="Nusbaum C."/>
            <person name="Birren B."/>
        </authorList>
    </citation>
    <scope>NUCLEOTIDE SEQUENCE [LARGE SCALE GENOMIC DNA]</scope>
    <source>
        <strain evidence="3">1-1 BBBD Race 1</strain>
    </source>
</reference>
<evidence type="ECO:0000313" key="3">
    <source>
        <dbReference type="EMBL" id="OAV88153.1"/>
    </source>
</evidence>
<feature type="region of interest" description="Disordered" evidence="1">
    <location>
        <begin position="255"/>
        <end position="339"/>
    </location>
</feature>
<reference evidence="4 5" key="3">
    <citation type="journal article" date="2017" name="G3 (Bethesda)">
        <title>Comparative analysis highlights variable genome content of wheat rusts and divergence of the mating loci.</title>
        <authorList>
            <person name="Cuomo C.A."/>
            <person name="Bakkeren G."/>
            <person name="Khalil H.B."/>
            <person name="Panwar V."/>
            <person name="Joly D."/>
            <person name="Linning R."/>
            <person name="Sakthikumar S."/>
            <person name="Song X."/>
            <person name="Adiconis X."/>
            <person name="Fan L."/>
            <person name="Goldberg J.M."/>
            <person name="Levin J.Z."/>
            <person name="Young S."/>
            <person name="Zeng Q."/>
            <person name="Anikster Y."/>
            <person name="Bruce M."/>
            <person name="Wang M."/>
            <person name="Yin C."/>
            <person name="McCallum B."/>
            <person name="Szabo L.J."/>
            <person name="Hulbert S."/>
            <person name="Chen X."/>
            <person name="Fellers J.P."/>
        </authorList>
    </citation>
    <scope>NUCLEOTIDE SEQUENCE</scope>
    <source>
        <strain evidence="4">isolate 1-1 / race 1 (BBBD)</strain>
        <strain evidence="5">Isolate 1-1 / race 1 (BBBD)</strain>
    </source>
</reference>
<reference evidence="3" key="2">
    <citation type="submission" date="2016-05" db="EMBL/GenBank/DDBJ databases">
        <title>Comparative analysis highlights variable genome content of wheat rusts and divergence of the mating loci.</title>
        <authorList>
            <person name="Cuomo C.A."/>
            <person name="Bakkeren G."/>
            <person name="Szabo L."/>
            <person name="Khalil H."/>
            <person name="Joly D."/>
            <person name="Goldberg J."/>
            <person name="Young S."/>
            <person name="Zeng Q."/>
            <person name="Fellers J."/>
        </authorList>
    </citation>
    <scope>NUCLEOTIDE SEQUENCE [LARGE SCALE GENOMIC DNA]</scope>
    <source>
        <strain evidence="3">1-1 BBBD Race 1</strain>
    </source>
</reference>
<organism evidence="3">
    <name type="scientific">Puccinia triticina (isolate 1-1 / race 1 (BBBD))</name>
    <name type="common">Brown leaf rust fungus</name>
    <dbReference type="NCBI Taxonomy" id="630390"/>
    <lineage>
        <taxon>Eukaryota</taxon>
        <taxon>Fungi</taxon>
        <taxon>Dikarya</taxon>
        <taxon>Basidiomycota</taxon>
        <taxon>Pucciniomycotina</taxon>
        <taxon>Pucciniomycetes</taxon>
        <taxon>Pucciniales</taxon>
        <taxon>Pucciniaceae</taxon>
        <taxon>Puccinia</taxon>
    </lineage>
</organism>
<feature type="region of interest" description="Disordered" evidence="1">
    <location>
        <begin position="1"/>
        <end position="81"/>
    </location>
</feature>
<dbReference type="AlphaFoldDB" id="A0A180G8D7"/>
<feature type="compositionally biased region" description="Low complexity" evidence="1">
    <location>
        <begin position="256"/>
        <end position="275"/>
    </location>
</feature>
<evidence type="ECO:0000313" key="5">
    <source>
        <dbReference type="Proteomes" id="UP000005240"/>
    </source>
</evidence>
<feature type="compositionally biased region" description="Polar residues" evidence="1">
    <location>
        <begin position="122"/>
        <end position="139"/>
    </location>
</feature>
<gene>
    <name evidence="3" type="ORF">PTTG_29129</name>
</gene>
<dbReference type="Proteomes" id="UP000005240">
    <property type="component" value="Unassembled WGS sequence"/>
</dbReference>
<evidence type="ECO:0000259" key="2">
    <source>
        <dbReference type="Pfam" id="PF14303"/>
    </source>
</evidence>
<feature type="domain" description="No apical meristem-associated C-terminal" evidence="2">
    <location>
        <begin position="94"/>
        <end position="250"/>
    </location>
</feature>
<accession>A0A180G8D7</accession>
<feature type="region of interest" description="Disordered" evidence="1">
    <location>
        <begin position="115"/>
        <end position="211"/>
    </location>
</feature>
<evidence type="ECO:0000313" key="4">
    <source>
        <dbReference type="EnsemblFungi" id="PTTG_29129-t43_1-p1"/>
    </source>
</evidence>
<feature type="compositionally biased region" description="Basic and acidic residues" evidence="1">
    <location>
        <begin position="184"/>
        <end position="208"/>
    </location>
</feature>
<proteinExistence type="predicted"/>
<dbReference type="EnsemblFungi" id="PTTG_29129-t43_1">
    <property type="protein sequence ID" value="PTTG_29129-t43_1-p1"/>
    <property type="gene ID" value="PTTG_29129"/>
</dbReference>
<feature type="compositionally biased region" description="Acidic residues" evidence="1">
    <location>
        <begin position="295"/>
        <end position="313"/>
    </location>
</feature>